<dbReference type="PRINTS" id="PR00344">
    <property type="entry name" value="BCTRLSENSOR"/>
</dbReference>
<evidence type="ECO:0000256" key="3">
    <source>
        <dbReference type="ARBA" id="ARBA00022553"/>
    </source>
</evidence>
<protein>
    <recommendedName>
        <fullName evidence="2">histidine kinase</fullName>
        <ecNumber evidence="2">2.7.13.3</ecNumber>
    </recommendedName>
</protein>
<dbReference type="CDD" id="cd00082">
    <property type="entry name" value="HisKA"/>
    <property type="match status" value="1"/>
</dbReference>
<dbReference type="EMBL" id="LWHJ01000028">
    <property type="protein sequence ID" value="OAQ39166.1"/>
    <property type="molecule type" value="Genomic_DNA"/>
</dbReference>
<evidence type="ECO:0000256" key="1">
    <source>
        <dbReference type="ARBA" id="ARBA00000085"/>
    </source>
</evidence>
<dbReference type="Gene3D" id="3.30.565.10">
    <property type="entry name" value="Histidine kinase-like ATPase, C-terminal domain"/>
    <property type="match status" value="1"/>
</dbReference>
<evidence type="ECO:0000313" key="10">
    <source>
        <dbReference type="EMBL" id="OAQ39166.1"/>
    </source>
</evidence>
<keyword evidence="11" id="KW-1185">Reference proteome</keyword>
<dbReference type="EC" id="2.7.13.3" evidence="2"/>
<dbReference type="STRING" id="1826909.A5893_10900"/>
<keyword evidence="4" id="KW-0808">Transferase</keyword>
<evidence type="ECO:0000256" key="6">
    <source>
        <dbReference type="ARBA" id="ARBA00023012"/>
    </source>
</evidence>
<organism evidence="10 11">
    <name type="scientific">Pedobacter psychrophilus</name>
    <dbReference type="NCBI Taxonomy" id="1826909"/>
    <lineage>
        <taxon>Bacteria</taxon>
        <taxon>Pseudomonadati</taxon>
        <taxon>Bacteroidota</taxon>
        <taxon>Sphingobacteriia</taxon>
        <taxon>Sphingobacteriales</taxon>
        <taxon>Sphingobacteriaceae</taxon>
        <taxon>Pedobacter</taxon>
    </lineage>
</organism>
<evidence type="ECO:0000256" key="2">
    <source>
        <dbReference type="ARBA" id="ARBA00012438"/>
    </source>
</evidence>
<comment type="caution">
    <text evidence="10">The sequence shown here is derived from an EMBL/GenBank/DDBJ whole genome shotgun (WGS) entry which is preliminary data.</text>
</comment>
<dbReference type="GO" id="GO:0005886">
    <property type="term" value="C:plasma membrane"/>
    <property type="evidence" value="ECO:0007669"/>
    <property type="project" value="TreeGrafter"/>
</dbReference>
<dbReference type="PANTHER" id="PTHR45453:SF1">
    <property type="entry name" value="PHOSPHATE REGULON SENSOR PROTEIN PHOR"/>
    <property type="match status" value="1"/>
</dbReference>
<dbReference type="InterPro" id="IPR050351">
    <property type="entry name" value="BphY/WalK/GraS-like"/>
</dbReference>
<keyword evidence="8" id="KW-1133">Transmembrane helix</keyword>
<dbReference type="SMART" id="SM00388">
    <property type="entry name" value="HisKA"/>
    <property type="match status" value="1"/>
</dbReference>
<sequence>MKLRTLVFINAFAVGISIAAVNMYFQHKIIYSLVSLLIATIVSYFVFYYLINKYVYSKIKLIYKLIHSLKLGKDLKDALGEYISPDPINDVEQEVKEWARDKKLEIDDLKKQEKFRKEFLSNISHEFKTPLFAIEGYVEALKDGGLEDPKQAQVFLNKVSNNVDRLSVLIKDLNEISKIESGEIPINIEKFELTALVKEVMESLELKAKKYKIELVLKDKYDVPTWVKADREKIRQVLVNLIDNSFKYGKEHGHTFISIFSLHDQILTEITDEGIGINEEHLPRLFERFYRTDSSRSRQIGGSGLGLAIVKHIVEAHDQTINVRSTQGIGSTFGFTLQKAKENFINIPLIG</sequence>
<evidence type="ECO:0000256" key="7">
    <source>
        <dbReference type="ARBA" id="ARBA00023136"/>
    </source>
</evidence>
<reference evidence="10 11" key="2">
    <citation type="submission" date="2016-06" db="EMBL/GenBank/DDBJ databases">
        <title>Pedobacter psychrophilus sp. nov., isolated from Antarctic fragmentary rock.</title>
        <authorList>
            <person name="Svec P."/>
        </authorList>
    </citation>
    <scope>NUCLEOTIDE SEQUENCE [LARGE SCALE GENOMIC DNA]</scope>
    <source>
        <strain evidence="10 11">CCM 8644</strain>
    </source>
</reference>
<dbReference type="SUPFAM" id="SSF47384">
    <property type="entry name" value="Homodimeric domain of signal transducing histidine kinase"/>
    <property type="match status" value="1"/>
</dbReference>
<evidence type="ECO:0000256" key="5">
    <source>
        <dbReference type="ARBA" id="ARBA00022777"/>
    </source>
</evidence>
<keyword evidence="5 10" id="KW-0418">Kinase</keyword>
<dbReference type="InterPro" id="IPR004358">
    <property type="entry name" value="Sig_transdc_His_kin-like_C"/>
</dbReference>
<dbReference type="InterPro" id="IPR036890">
    <property type="entry name" value="HATPase_C_sf"/>
</dbReference>
<dbReference type="RefSeq" id="WP_068822692.1">
    <property type="nucleotide sequence ID" value="NZ_LWHJ01000028.1"/>
</dbReference>
<dbReference type="GO" id="GO:0000155">
    <property type="term" value="F:phosphorelay sensor kinase activity"/>
    <property type="evidence" value="ECO:0007669"/>
    <property type="project" value="InterPro"/>
</dbReference>
<accession>A0A179DDQ2</accession>
<dbReference type="SMART" id="SM00387">
    <property type="entry name" value="HATPase_c"/>
    <property type="match status" value="1"/>
</dbReference>
<feature type="transmembrane region" description="Helical" evidence="8">
    <location>
        <begin position="31"/>
        <end position="51"/>
    </location>
</feature>
<proteinExistence type="predicted"/>
<keyword evidence="3" id="KW-0597">Phosphoprotein</keyword>
<dbReference type="Pfam" id="PF02518">
    <property type="entry name" value="HATPase_c"/>
    <property type="match status" value="1"/>
</dbReference>
<dbReference type="FunFam" id="3.30.565.10:FF:000006">
    <property type="entry name" value="Sensor histidine kinase WalK"/>
    <property type="match status" value="1"/>
</dbReference>
<dbReference type="OrthoDB" id="9813151at2"/>
<dbReference type="PANTHER" id="PTHR45453">
    <property type="entry name" value="PHOSPHATE REGULON SENSOR PROTEIN PHOR"/>
    <property type="match status" value="1"/>
</dbReference>
<dbReference type="AlphaFoldDB" id="A0A179DDQ2"/>
<feature type="transmembrane region" description="Helical" evidence="8">
    <location>
        <begin position="7"/>
        <end position="25"/>
    </location>
</feature>
<dbReference type="Gene3D" id="1.10.287.130">
    <property type="match status" value="1"/>
</dbReference>
<name>A0A179DDQ2_9SPHI</name>
<dbReference type="FunFam" id="1.10.287.130:FF:000001">
    <property type="entry name" value="Two-component sensor histidine kinase"/>
    <property type="match status" value="1"/>
</dbReference>
<feature type="domain" description="Histidine kinase" evidence="9">
    <location>
        <begin position="122"/>
        <end position="341"/>
    </location>
</feature>
<dbReference type="PROSITE" id="PS50109">
    <property type="entry name" value="HIS_KIN"/>
    <property type="match status" value="1"/>
</dbReference>
<dbReference type="InterPro" id="IPR003661">
    <property type="entry name" value="HisK_dim/P_dom"/>
</dbReference>
<dbReference type="Pfam" id="PF00512">
    <property type="entry name" value="HisKA"/>
    <property type="match status" value="1"/>
</dbReference>
<dbReference type="GO" id="GO:0016036">
    <property type="term" value="P:cellular response to phosphate starvation"/>
    <property type="evidence" value="ECO:0007669"/>
    <property type="project" value="TreeGrafter"/>
</dbReference>
<evidence type="ECO:0000256" key="8">
    <source>
        <dbReference type="SAM" id="Phobius"/>
    </source>
</evidence>
<keyword evidence="8" id="KW-0812">Transmembrane</keyword>
<keyword evidence="7 8" id="KW-0472">Membrane</keyword>
<evidence type="ECO:0000259" key="9">
    <source>
        <dbReference type="PROSITE" id="PS50109"/>
    </source>
</evidence>
<reference evidence="10 11" key="1">
    <citation type="submission" date="2016-04" db="EMBL/GenBank/DDBJ databases">
        <authorList>
            <person name="Evans L.H."/>
            <person name="Alamgir A."/>
            <person name="Owens N."/>
            <person name="Weber N.D."/>
            <person name="Virtaneva K."/>
            <person name="Barbian K."/>
            <person name="Babar A."/>
            <person name="Rosenke K."/>
        </authorList>
    </citation>
    <scope>NUCLEOTIDE SEQUENCE [LARGE SCALE GENOMIC DNA]</scope>
    <source>
        <strain evidence="10 11">CCM 8644</strain>
    </source>
</reference>
<dbReference type="InterPro" id="IPR036097">
    <property type="entry name" value="HisK_dim/P_sf"/>
</dbReference>
<gene>
    <name evidence="10" type="ORF">A5893_10900</name>
</gene>
<keyword evidence="6" id="KW-0902">Two-component regulatory system</keyword>
<dbReference type="GO" id="GO:0004721">
    <property type="term" value="F:phosphoprotein phosphatase activity"/>
    <property type="evidence" value="ECO:0007669"/>
    <property type="project" value="TreeGrafter"/>
</dbReference>
<evidence type="ECO:0000256" key="4">
    <source>
        <dbReference type="ARBA" id="ARBA00022679"/>
    </source>
</evidence>
<dbReference type="InterPro" id="IPR005467">
    <property type="entry name" value="His_kinase_dom"/>
</dbReference>
<comment type="catalytic activity">
    <reaction evidence="1">
        <text>ATP + protein L-histidine = ADP + protein N-phospho-L-histidine.</text>
        <dbReference type="EC" id="2.7.13.3"/>
    </reaction>
</comment>
<dbReference type="SUPFAM" id="SSF55874">
    <property type="entry name" value="ATPase domain of HSP90 chaperone/DNA topoisomerase II/histidine kinase"/>
    <property type="match status" value="1"/>
</dbReference>
<evidence type="ECO:0000313" key="11">
    <source>
        <dbReference type="Proteomes" id="UP000078459"/>
    </source>
</evidence>
<dbReference type="Proteomes" id="UP000078459">
    <property type="component" value="Unassembled WGS sequence"/>
</dbReference>
<dbReference type="InterPro" id="IPR003594">
    <property type="entry name" value="HATPase_dom"/>
</dbReference>